<dbReference type="SUPFAM" id="SSF51905">
    <property type="entry name" value="FAD/NAD(P)-binding domain"/>
    <property type="match status" value="1"/>
</dbReference>
<evidence type="ECO:0000256" key="4">
    <source>
        <dbReference type="ARBA" id="ARBA00023004"/>
    </source>
</evidence>
<evidence type="ECO:0000313" key="8">
    <source>
        <dbReference type="Proteomes" id="UP000318833"/>
    </source>
</evidence>
<feature type="compositionally biased region" description="Basic and acidic residues" evidence="6">
    <location>
        <begin position="40"/>
        <end position="52"/>
    </location>
</feature>
<keyword evidence="4" id="KW-0408">Iron</keyword>
<reference evidence="7 8" key="1">
    <citation type="submission" date="2019-07" db="EMBL/GenBank/DDBJ databases">
        <title>The draft genome sequence of Aquimarina algiphila M91.</title>
        <authorList>
            <person name="Meng X."/>
        </authorList>
    </citation>
    <scope>NUCLEOTIDE SEQUENCE [LARGE SCALE GENOMIC DNA]</scope>
    <source>
        <strain evidence="7 8">M91</strain>
    </source>
</reference>
<accession>A0A554VNF7</accession>
<dbReference type="InterPro" id="IPR039650">
    <property type="entry name" value="HdrA-like"/>
</dbReference>
<dbReference type="EMBL" id="VLNR01000011">
    <property type="protein sequence ID" value="TSE09890.1"/>
    <property type="molecule type" value="Genomic_DNA"/>
</dbReference>
<dbReference type="OrthoDB" id="9780658at2"/>
<protein>
    <submittedName>
        <fullName evidence="7">FAD-dependent oxidoreductase</fullName>
    </submittedName>
</protein>
<evidence type="ECO:0000256" key="6">
    <source>
        <dbReference type="SAM" id="MobiDB-lite"/>
    </source>
</evidence>
<dbReference type="PANTHER" id="PTHR43498:SF1">
    <property type="entry name" value="COB--COM HETERODISULFIDE REDUCTASE IRON-SULFUR SUBUNIT A"/>
    <property type="match status" value="1"/>
</dbReference>
<evidence type="ECO:0000256" key="5">
    <source>
        <dbReference type="ARBA" id="ARBA00023014"/>
    </source>
</evidence>
<dbReference type="Pfam" id="PF12831">
    <property type="entry name" value="FAD_oxidored"/>
    <property type="match status" value="1"/>
</dbReference>
<evidence type="ECO:0000313" key="7">
    <source>
        <dbReference type="EMBL" id="TSE09890.1"/>
    </source>
</evidence>
<name>A0A554VNF7_9FLAO</name>
<dbReference type="Gene3D" id="3.50.50.60">
    <property type="entry name" value="FAD/NAD(P)-binding domain"/>
    <property type="match status" value="1"/>
</dbReference>
<keyword evidence="2" id="KW-0479">Metal-binding</keyword>
<dbReference type="RefSeq" id="WP_143916059.1">
    <property type="nucleotide sequence ID" value="NZ_CANMIK010000028.1"/>
</dbReference>
<dbReference type="GO" id="GO:0046872">
    <property type="term" value="F:metal ion binding"/>
    <property type="evidence" value="ECO:0007669"/>
    <property type="project" value="UniProtKB-KW"/>
</dbReference>
<dbReference type="InterPro" id="IPR036188">
    <property type="entry name" value="FAD/NAD-bd_sf"/>
</dbReference>
<organism evidence="7 8">
    <name type="scientific">Aquimarina algiphila</name>
    <dbReference type="NCBI Taxonomy" id="2047982"/>
    <lineage>
        <taxon>Bacteria</taxon>
        <taxon>Pseudomonadati</taxon>
        <taxon>Bacteroidota</taxon>
        <taxon>Flavobacteriia</taxon>
        <taxon>Flavobacteriales</taxon>
        <taxon>Flavobacteriaceae</taxon>
        <taxon>Aquimarina</taxon>
    </lineage>
</organism>
<gene>
    <name evidence="7" type="ORF">FOF46_07695</name>
</gene>
<comment type="caution">
    <text evidence="7">The sequence shown here is derived from an EMBL/GenBank/DDBJ whole genome shotgun (WGS) entry which is preliminary data.</text>
</comment>
<keyword evidence="5" id="KW-0411">Iron-sulfur</keyword>
<dbReference type="GO" id="GO:0016491">
    <property type="term" value="F:oxidoreductase activity"/>
    <property type="evidence" value="ECO:0007669"/>
    <property type="project" value="UniProtKB-KW"/>
</dbReference>
<evidence type="ECO:0000256" key="3">
    <source>
        <dbReference type="ARBA" id="ARBA00023002"/>
    </source>
</evidence>
<dbReference type="AlphaFoldDB" id="A0A554VNF7"/>
<dbReference type="Gene3D" id="2.60.120.260">
    <property type="entry name" value="Galactose-binding domain-like"/>
    <property type="match status" value="1"/>
</dbReference>
<dbReference type="GO" id="GO:0051539">
    <property type="term" value="F:4 iron, 4 sulfur cluster binding"/>
    <property type="evidence" value="ECO:0007669"/>
    <property type="project" value="UniProtKB-KW"/>
</dbReference>
<proteinExistence type="predicted"/>
<evidence type="ECO:0000256" key="1">
    <source>
        <dbReference type="ARBA" id="ARBA00022485"/>
    </source>
</evidence>
<keyword evidence="3" id="KW-0560">Oxidoreductase</keyword>
<keyword evidence="1" id="KW-0004">4Fe-4S</keyword>
<dbReference type="PANTHER" id="PTHR43498">
    <property type="entry name" value="FERREDOXIN:COB-COM HETERODISULFIDE REDUCTASE SUBUNIT A"/>
    <property type="match status" value="1"/>
</dbReference>
<dbReference type="Proteomes" id="UP000318833">
    <property type="component" value="Unassembled WGS sequence"/>
</dbReference>
<sequence length="653" mass="73729">MKRRKFFKNTVKGALGASIIPLTSFSDISAQSSNNINNTEAEKPYRNTDPKQWHQMGTGKKPRPDRRKTLTYDVAVIGGGAAGMCAAISAARNGAKVVLVQDRPVLGGNSSSEIRVHLNGVNHLKNGLPERETGIIEEILLHNRFHNPQDAYPVWDHILYDFITREKNLDVKLNTSAIRAIMSDDGKIKAAYCWQSTTETEFTIEADLFIDCSGDGLLGATAGALYRTGREASSEFNEKYAPEKEDGWQMGSTVLLGSKDMGRPMPFEAPHFTIKYDAEKSHKGRQLKPFELGFWWVELGSDNDIIGEFEDNKHKLLGYAYGVWDYMKNSGDFPETENYALDWVSSLPGKRESRRFIGDYILCEPDMLGNKQFSDAVAFGGWSLDEHNPGGIENLSEPPSYFHQYFEEPYQIPFRSLYSKNVPNLLFAGRNISQTHIALSSSRIMATCALEGQAVGTAAALCAKKNVLPRELGQKNITELQEQLLRDDAFIPYRPANDKNNLVKKAKLIFASSTSSGDPKLLNDGWSRDYNGKDHHWQSEGLPAQVQIEWDERQSISKIEIKCDTNVKRNIMLRRDSLENDVYTTQIPKELLKSLDAEARVNGKWIKVGTIEKNRTRLIKFYFEKIETSAIRINLKETYGNKNCRLFEARCYS</sequence>
<keyword evidence="8" id="KW-1185">Reference proteome</keyword>
<feature type="region of interest" description="Disordered" evidence="6">
    <location>
        <begin position="35"/>
        <end position="66"/>
    </location>
</feature>
<evidence type="ECO:0000256" key="2">
    <source>
        <dbReference type="ARBA" id="ARBA00022723"/>
    </source>
</evidence>